<protein>
    <submittedName>
        <fullName evidence="6">Putative carotenoid oxygenase</fullName>
    </submittedName>
</protein>
<dbReference type="InterPro" id="IPR004294">
    <property type="entry name" value="Carotenoid_Oase"/>
</dbReference>
<dbReference type="Proteomes" id="UP000215914">
    <property type="component" value="Chromosome 17"/>
</dbReference>
<evidence type="ECO:0000256" key="3">
    <source>
        <dbReference type="ARBA" id="ARBA00022964"/>
    </source>
</evidence>
<reference evidence="7" key="1">
    <citation type="journal article" date="2017" name="Nature">
        <title>The sunflower genome provides insights into oil metabolism, flowering and Asterid evolution.</title>
        <authorList>
            <person name="Badouin H."/>
            <person name="Gouzy J."/>
            <person name="Grassa C.J."/>
            <person name="Murat F."/>
            <person name="Staton S.E."/>
            <person name="Cottret L."/>
            <person name="Lelandais-Briere C."/>
            <person name="Owens G.L."/>
            <person name="Carrere S."/>
            <person name="Mayjonade B."/>
            <person name="Legrand L."/>
            <person name="Gill N."/>
            <person name="Kane N.C."/>
            <person name="Bowers J.E."/>
            <person name="Hubner S."/>
            <person name="Bellec A."/>
            <person name="Berard A."/>
            <person name="Berges H."/>
            <person name="Blanchet N."/>
            <person name="Boniface M.C."/>
            <person name="Brunel D."/>
            <person name="Catrice O."/>
            <person name="Chaidir N."/>
            <person name="Claudel C."/>
            <person name="Donnadieu C."/>
            <person name="Faraut T."/>
            <person name="Fievet G."/>
            <person name="Helmstetter N."/>
            <person name="King M."/>
            <person name="Knapp S.J."/>
            <person name="Lai Z."/>
            <person name="Le Paslier M.C."/>
            <person name="Lippi Y."/>
            <person name="Lorenzon L."/>
            <person name="Mandel J.R."/>
            <person name="Marage G."/>
            <person name="Marchand G."/>
            <person name="Marquand E."/>
            <person name="Bret-Mestries E."/>
            <person name="Morien E."/>
            <person name="Nambeesan S."/>
            <person name="Nguyen T."/>
            <person name="Pegot-Espagnet P."/>
            <person name="Pouilly N."/>
            <person name="Raftis F."/>
            <person name="Sallet E."/>
            <person name="Schiex T."/>
            <person name="Thomas J."/>
            <person name="Vandecasteele C."/>
            <person name="Vares D."/>
            <person name="Vear F."/>
            <person name="Vautrin S."/>
            <person name="Crespi M."/>
            <person name="Mangin B."/>
            <person name="Burke J.M."/>
            <person name="Salse J."/>
            <person name="Munos S."/>
            <person name="Vincourt P."/>
            <person name="Rieseberg L.H."/>
            <person name="Langlade N.B."/>
        </authorList>
    </citation>
    <scope>NUCLEOTIDE SEQUENCE [LARGE SCALE GENOMIC DNA]</scope>
    <source>
        <strain evidence="7">cv. SF193</strain>
    </source>
</reference>
<sequence length="233" mass="26289">MLTFDMKTPGTGELVTVGFEAKKPYCIVGIVSADGKELVHKLDLQLDQCSLFHDVGVTNKYTILVDFMLTLSPERVMKGGSLFKYEREKDARIAVIPRYGDADSIKWFHIEPCVVVRGCKANATIIPGPEWGKAKYGGLAKLYFEESNKQRTHDVKYHWLPKNNFCTGLVFVAKPESTEEDDGWIVTFAHDEENDTSYVLVVDAKNFGEEPIAKIKLPQRVPYGFHGSFFTSR</sequence>
<accession>A0A251RR42</accession>
<keyword evidence="3" id="KW-0223">Dioxygenase</keyword>
<evidence type="ECO:0000256" key="4">
    <source>
        <dbReference type="ARBA" id="ARBA00023004"/>
    </source>
</evidence>
<dbReference type="PANTHER" id="PTHR10543">
    <property type="entry name" value="BETA-CAROTENE DIOXYGENASE"/>
    <property type="match status" value="1"/>
</dbReference>
<organism evidence="6 7">
    <name type="scientific">Helianthus annuus</name>
    <name type="common">Common sunflower</name>
    <dbReference type="NCBI Taxonomy" id="4232"/>
    <lineage>
        <taxon>Eukaryota</taxon>
        <taxon>Viridiplantae</taxon>
        <taxon>Streptophyta</taxon>
        <taxon>Embryophyta</taxon>
        <taxon>Tracheophyta</taxon>
        <taxon>Spermatophyta</taxon>
        <taxon>Magnoliopsida</taxon>
        <taxon>eudicotyledons</taxon>
        <taxon>Gunneridae</taxon>
        <taxon>Pentapetalae</taxon>
        <taxon>asterids</taxon>
        <taxon>campanulids</taxon>
        <taxon>Asterales</taxon>
        <taxon>Asteraceae</taxon>
        <taxon>Asteroideae</taxon>
        <taxon>Heliantheae alliance</taxon>
        <taxon>Heliantheae</taxon>
        <taxon>Helianthus</taxon>
    </lineage>
</organism>
<evidence type="ECO:0000256" key="5">
    <source>
        <dbReference type="PIRSR" id="PIRSR604294-1"/>
    </source>
</evidence>
<keyword evidence="3" id="KW-0560">Oxidoreductase</keyword>
<keyword evidence="7" id="KW-1185">Reference proteome</keyword>
<dbReference type="GO" id="GO:0016702">
    <property type="term" value="F:oxidoreductase activity, acting on single donors with incorporation of molecular oxygen, incorporation of two atoms of oxygen"/>
    <property type="evidence" value="ECO:0007669"/>
    <property type="project" value="InterPro"/>
</dbReference>
<evidence type="ECO:0000256" key="2">
    <source>
        <dbReference type="ARBA" id="ARBA00022723"/>
    </source>
</evidence>
<proteinExistence type="inferred from homology"/>
<gene>
    <name evidence="6" type="ORF">HannXRQ_Chr17g0538661</name>
</gene>
<dbReference type="GO" id="GO:0046872">
    <property type="term" value="F:metal ion binding"/>
    <property type="evidence" value="ECO:0007669"/>
    <property type="project" value="UniProtKB-KW"/>
</dbReference>
<comment type="similarity">
    <text evidence="1">Belongs to the carotenoid oxygenase family.</text>
</comment>
<dbReference type="Pfam" id="PF03055">
    <property type="entry name" value="RPE65"/>
    <property type="match status" value="2"/>
</dbReference>
<dbReference type="STRING" id="4232.A0A251RR42"/>
<dbReference type="AlphaFoldDB" id="A0A251RR42"/>
<evidence type="ECO:0000313" key="6">
    <source>
        <dbReference type="EMBL" id="OTF85319.1"/>
    </source>
</evidence>
<dbReference type="OMA" id="HAWDEAD"/>
<evidence type="ECO:0000313" key="7">
    <source>
        <dbReference type="Proteomes" id="UP000215914"/>
    </source>
</evidence>
<dbReference type="PANTHER" id="PTHR10543:SF142">
    <property type="entry name" value="OS06G0162550 PROTEIN"/>
    <property type="match status" value="1"/>
</dbReference>
<dbReference type="InParanoid" id="A0A251RR42"/>
<name>A0A251RR42_HELAN</name>
<keyword evidence="2 5" id="KW-0479">Metal-binding</keyword>
<dbReference type="EMBL" id="CM007906">
    <property type="protein sequence ID" value="OTF85319.1"/>
    <property type="molecule type" value="Genomic_DNA"/>
</dbReference>
<feature type="binding site" evidence="5">
    <location>
        <position position="226"/>
    </location>
    <ligand>
        <name>Fe cation</name>
        <dbReference type="ChEBI" id="CHEBI:24875"/>
        <note>catalytic</note>
    </ligand>
</feature>
<evidence type="ECO:0000256" key="1">
    <source>
        <dbReference type="ARBA" id="ARBA00006787"/>
    </source>
</evidence>
<keyword evidence="4 5" id="KW-0408">Iron</keyword>
<comment type="cofactor">
    <cofactor evidence="5">
        <name>Fe(2+)</name>
        <dbReference type="ChEBI" id="CHEBI:29033"/>
    </cofactor>
    <text evidence="5">Binds 1 Fe(2+) ion per subunit.</text>
</comment>